<dbReference type="HOGENOM" id="CLU_2023902_0_0_9"/>
<gene>
    <name evidence="1" type="ORF">H131_01523</name>
</gene>
<dbReference type="Proteomes" id="UP000013911">
    <property type="component" value="Unassembled WGS sequence"/>
</dbReference>
<evidence type="ECO:0000313" key="2">
    <source>
        <dbReference type="Proteomes" id="UP000013911"/>
    </source>
</evidence>
<dbReference type="EMBL" id="AQPX01000005">
    <property type="protein sequence ID" value="EON74120.1"/>
    <property type="molecule type" value="Genomic_DNA"/>
</dbReference>
<protein>
    <submittedName>
        <fullName evidence="1">Uncharacterized protein</fullName>
    </submittedName>
</protein>
<dbReference type="AlphaFoldDB" id="R7ZJ51"/>
<name>R7ZJ51_LYSSH</name>
<accession>R7ZJ51</accession>
<dbReference type="PATRIC" id="fig|1285586.5.peg.299"/>
<dbReference type="RefSeq" id="WP_010857272.1">
    <property type="nucleotide sequence ID" value="NZ_KB933398.1"/>
</dbReference>
<evidence type="ECO:0000313" key="1">
    <source>
        <dbReference type="EMBL" id="EON74120.1"/>
    </source>
</evidence>
<sequence length="122" mass="13659">MTDVNNGSFDNIGKTGNKGSDNINFGKILSIKAERKDDAIEFLIYNDLGDWHRDTIGLTEPSKRITNVTVEFEYEGVKVKAKLEGDVINDIEKSELCLTGKLKFKILGQEIVIDLDKDCDGY</sequence>
<comment type="caution">
    <text evidence="1">The sequence shown here is derived from an EMBL/GenBank/DDBJ whole genome shotgun (WGS) entry which is preliminary data.</text>
</comment>
<reference evidence="1 2" key="1">
    <citation type="submission" date="2013-04" db="EMBL/GenBank/DDBJ databases">
        <title>Draft genome of the heavy metal tolerant bacterium Lysinibacillus sphaericus strain OT4b.31.</title>
        <authorList>
            <person name="Pena-Montenegro T.D."/>
            <person name="Dussan J."/>
        </authorList>
    </citation>
    <scope>NUCLEOTIDE SEQUENCE [LARGE SCALE GENOMIC DNA]</scope>
    <source>
        <strain evidence="1 2">OT4b.31</strain>
    </source>
</reference>
<proteinExistence type="predicted"/>
<organism evidence="1 2">
    <name type="scientific">Lysinibacillus sphaericus OT4b.31</name>
    <dbReference type="NCBI Taxonomy" id="1285586"/>
    <lineage>
        <taxon>Bacteria</taxon>
        <taxon>Bacillati</taxon>
        <taxon>Bacillota</taxon>
        <taxon>Bacilli</taxon>
        <taxon>Bacillales</taxon>
        <taxon>Bacillaceae</taxon>
        <taxon>Lysinibacillus</taxon>
    </lineage>
</organism>